<dbReference type="NCBIfam" id="TIGR00426">
    <property type="entry name" value="competence protein ComEA helix-hairpin-helix repeat region"/>
    <property type="match status" value="1"/>
</dbReference>
<feature type="region of interest" description="Disordered" evidence="1">
    <location>
        <begin position="147"/>
        <end position="166"/>
    </location>
</feature>
<reference evidence="3 4" key="1">
    <citation type="submission" date="2021-03" db="EMBL/GenBank/DDBJ databases">
        <title>Genomic Encyclopedia of Type Strains, Phase IV (KMG-IV): sequencing the most valuable type-strain genomes for metagenomic binning, comparative biology and taxonomic classification.</title>
        <authorList>
            <person name="Goeker M."/>
        </authorList>
    </citation>
    <scope>NUCLEOTIDE SEQUENCE [LARGE SCALE GENOMIC DNA]</scope>
    <source>
        <strain evidence="3 4">DSM 101872</strain>
    </source>
</reference>
<name>A0ABS4MDL1_9LACO</name>
<dbReference type="Pfam" id="PF10531">
    <property type="entry name" value="SLBB"/>
    <property type="match status" value="1"/>
</dbReference>
<dbReference type="Proteomes" id="UP001519292">
    <property type="component" value="Unassembled WGS sequence"/>
</dbReference>
<accession>A0ABS4MDL1</accession>
<dbReference type="SUPFAM" id="SSF142984">
    <property type="entry name" value="Nqo1 middle domain-like"/>
    <property type="match status" value="1"/>
</dbReference>
<evidence type="ECO:0000256" key="1">
    <source>
        <dbReference type="SAM" id="MobiDB-lite"/>
    </source>
</evidence>
<keyword evidence="4" id="KW-1185">Reference proteome</keyword>
<organism evidence="3 4">
    <name type="scientific">Lactobacillus colini</name>
    <dbReference type="NCBI Taxonomy" id="1819254"/>
    <lineage>
        <taxon>Bacteria</taxon>
        <taxon>Bacillati</taxon>
        <taxon>Bacillota</taxon>
        <taxon>Bacilli</taxon>
        <taxon>Lactobacillales</taxon>
        <taxon>Lactobacillaceae</taxon>
        <taxon>Lactobacillus</taxon>
    </lineage>
</organism>
<feature type="domain" description="Helix-hairpin-helix DNA-binding motif class 1" evidence="2">
    <location>
        <begin position="178"/>
        <end position="197"/>
    </location>
</feature>
<feature type="domain" description="Helix-hairpin-helix DNA-binding motif class 1" evidence="2">
    <location>
        <begin position="208"/>
        <end position="227"/>
    </location>
</feature>
<comment type="caution">
    <text evidence="3">The sequence shown here is derived from an EMBL/GenBank/DDBJ whole genome shotgun (WGS) entry which is preliminary data.</text>
</comment>
<dbReference type="PANTHER" id="PTHR21180:SF32">
    <property type="entry name" value="ENDONUCLEASE_EXONUCLEASE_PHOSPHATASE FAMILY DOMAIN-CONTAINING PROTEIN 1"/>
    <property type="match status" value="1"/>
</dbReference>
<dbReference type="InterPro" id="IPR010994">
    <property type="entry name" value="RuvA_2-like"/>
</dbReference>
<feature type="region of interest" description="Disordered" evidence="1">
    <location>
        <begin position="41"/>
        <end position="78"/>
    </location>
</feature>
<protein>
    <submittedName>
        <fullName evidence="3">Competence protein ComEA</fullName>
    </submittedName>
</protein>
<evidence type="ECO:0000313" key="3">
    <source>
        <dbReference type="EMBL" id="MBP2057777.1"/>
    </source>
</evidence>
<dbReference type="Gene3D" id="1.10.150.280">
    <property type="entry name" value="AF1531-like domain"/>
    <property type="match status" value="1"/>
</dbReference>
<dbReference type="InterPro" id="IPR003583">
    <property type="entry name" value="Hlx-hairpin-Hlx_DNA-bd_motif"/>
</dbReference>
<sequence length="230" mass="25033">MDFEKLKEYLIEKKKYVVVIVLLVIGGLLYFQNNRESSVDNSELVTEQASKKDDNENVNNIEKSDTASSNNPSQTQSTTVTCDISGAVKHPGVYTLKNGARLNDLLAAAGGITKRANLKTVNRALLLKDQDKVYVPYKGEKIESNASLTNATSASSSEAASSSNNASEKININTASVQDLQKLSGIGEKRAQQIISYREQNGSFKSLEDLTKISGIGEKTLAKLKDQLEL</sequence>
<dbReference type="RefSeq" id="WP_209686516.1">
    <property type="nucleotide sequence ID" value="NZ_JAGGLU010000004.1"/>
</dbReference>
<gene>
    <name evidence="3" type="ORF">J2Z60_000949</name>
</gene>
<dbReference type="InterPro" id="IPR004509">
    <property type="entry name" value="Competence_ComEA_HhH"/>
</dbReference>
<dbReference type="SMART" id="SM00278">
    <property type="entry name" value="HhH1"/>
    <property type="match status" value="2"/>
</dbReference>
<evidence type="ECO:0000259" key="2">
    <source>
        <dbReference type="SMART" id="SM00278"/>
    </source>
</evidence>
<dbReference type="Gene3D" id="3.10.20.600">
    <property type="match status" value="1"/>
</dbReference>
<proteinExistence type="predicted"/>
<feature type="compositionally biased region" description="Low complexity" evidence="1">
    <location>
        <begin position="66"/>
        <end position="78"/>
    </location>
</feature>
<dbReference type="EMBL" id="JAGGLU010000004">
    <property type="protein sequence ID" value="MBP2057777.1"/>
    <property type="molecule type" value="Genomic_DNA"/>
</dbReference>
<dbReference type="PANTHER" id="PTHR21180">
    <property type="entry name" value="ENDONUCLEASE/EXONUCLEASE/PHOSPHATASE FAMILY DOMAIN-CONTAINING PROTEIN 1"/>
    <property type="match status" value="1"/>
</dbReference>
<dbReference type="SUPFAM" id="SSF47781">
    <property type="entry name" value="RuvA domain 2-like"/>
    <property type="match status" value="1"/>
</dbReference>
<dbReference type="Pfam" id="PF12836">
    <property type="entry name" value="HHH_3"/>
    <property type="match status" value="1"/>
</dbReference>
<evidence type="ECO:0000313" key="4">
    <source>
        <dbReference type="Proteomes" id="UP001519292"/>
    </source>
</evidence>
<dbReference type="InterPro" id="IPR051675">
    <property type="entry name" value="Endo/Exo/Phosphatase_dom_1"/>
</dbReference>
<dbReference type="InterPro" id="IPR019554">
    <property type="entry name" value="Soluble_ligand-bd"/>
</dbReference>